<comment type="caution">
    <text evidence="3">The sequence shown here is derived from an EMBL/GenBank/DDBJ whole genome shotgun (WGS) entry which is preliminary data.</text>
</comment>
<name>A0AAE1JRW0_9FABA</name>
<gene>
    <name evidence="3" type="ORF">QN277_019076</name>
</gene>
<dbReference type="Proteomes" id="UP001293593">
    <property type="component" value="Unassembled WGS sequence"/>
</dbReference>
<dbReference type="Pfam" id="PF22936">
    <property type="entry name" value="Pol_BBD"/>
    <property type="match status" value="1"/>
</dbReference>
<accession>A0AAE1JRW0</accession>
<evidence type="ECO:0000313" key="4">
    <source>
        <dbReference type="Proteomes" id="UP001293593"/>
    </source>
</evidence>
<dbReference type="PANTHER" id="PTHR47481">
    <property type="match status" value="1"/>
</dbReference>
<keyword evidence="4" id="KW-1185">Reference proteome</keyword>
<feature type="domain" description="Retrovirus-related Pol polyprotein from transposon TNT 1-94-like beta-barrel" evidence="2">
    <location>
        <begin position="315"/>
        <end position="392"/>
    </location>
</feature>
<organism evidence="3 4">
    <name type="scientific">Acacia crassicarpa</name>
    <name type="common">northern wattle</name>
    <dbReference type="NCBI Taxonomy" id="499986"/>
    <lineage>
        <taxon>Eukaryota</taxon>
        <taxon>Viridiplantae</taxon>
        <taxon>Streptophyta</taxon>
        <taxon>Embryophyta</taxon>
        <taxon>Tracheophyta</taxon>
        <taxon>Spermatophyta</taxon>
        <taxon>Magnoliopsida</taxon>
        <taxon>eudicotyledons</taxon>
        <taxon>Gunneridae</taxon>
        <taxon>Pentapetalae</taxon>
        <taxon>rosids</taxon>
        <taxon>fabids</taxon>
        <taxon>Fabales</taxon>
        <taxon>Fabaceae</taxon>
        <taxon>Caesalpinioideae</taxon>
        <taxon>mimosoid clade</taxon>
        <taxon>Acacieae</taxon>
        <taxon>Acacia</taxon>
    </lineage>
</organism>
<dbReference type="InterPro" id="IPR054722">
    <property type="entry name" value="PolX-like_BBD"/>
</dbReference>
<proteinExistence type="predicted"/>
<dbReference type="AlphaFoldDB" id="A0AAE1JRW0"/>
<evidence type="ECO:0000259" key="2">
    <source>
        <dbReference type="Pfam" id="PF22936"/>
    </source>
</evidence>
<evidence type="ECO:0000256" key="1">
    <source>
        <dbReference type="SAM" id="MobiDB-lite"/>
    </source>
</evidence>
<reference evidence="3" key="1">
    <citation type="submission" date="2023-10" db="EMBL/GenBank/DDBJ databases">
        <title>Chromosome-level genome of the transformable northern wattle, Acacia crassicarpa.</title>
        <authorList>
            <person name="Massaro I."/>
            <person name="Sinha N.R."/>
            <person name="Poethig S."/>
            <person name="Leichty A.R."/>
        </authorList>
    </citation>
    <scope>NUCLEOTIDE SEQUENCE</scope>
    <source>
        <strain evidence="3">Acra3RX</strain>
        <tissue evidence="3">Leaf</tissue>
    </source>
</reference>
<dbReference type="EMBL" id="JAWXYG010000004">
    <property type="protein sequence ID" value="KAK4276087.1"/>
    <property type="molecule type" value="Genomic_DNA"/>
</dbReference>
<feature type="compositionally biased region" description="Basic residues" evidence="1">
    <location>
        <begin position="255"/>
        <end position="266"/>
    </location>
</feature>
<evidence type="ECO:0000313" key="3">
    <source>
        <dbReference type="EMBL" id="KAK4276087.1"/>
    </source>
</evidence>
<dbReference type="PANTHER" id="PTHR47481:SF34">
    <property type="entry name" value="CCHC-TYPE DOMAIN-CONTAINING PROTEIN"/>
    <property type="match status" value="1"/>
</dbReference>
<dbReference type="Pfam" id="PF14223">
    <property type="entry name" value="Retrotran_gag_2"/>
    <property type="match status" value="1"/>
</dbReference>
<sequence length="416" mass="46403">MSTASSVVSAVASNRRTYSLFSSSSQTTTIKLDRVNFMVWESIVLPLIEGNRLEDHIDGTSRAPLKVISSEKGEKENPAWSEWFSVDRLLVGWLRNTMSQEIGAQLLHHKTAEDLWNGAKPLTCASTKARVMVIKSDLHNTRKNSLKMDEYLNKMKNLSDELTLAGSPIAMDDLILHTLNGLDADYNAIAVRLLDQPAITWVEVQAALLSFESQLTQKSHFANLSIQPSVNLAQRTTDNSDSVNHRGGRNNYRNSRGRGGRYRGGRRGGGGRPFCINCQRSGHTLATCYYRDESAAFNHSPPQAYYANSNSYSDWYMDSGANYHIIPHSGQFEEMIPTGKSHITTCTGEQRPILGIGTVTIPCKQSKFHLKDVLYVPSATKNLMSVNRLVQDNSVSVNFSNQRCDVKDPVTRRIIM</sequence>
<feature type="region of interest" description="Disordered" evidence="1">
    <location>
        <begin position="235"/>
        <end position="266"/>
    </location>
</feature>
<protein>
    <recommendedName>
        <fullName evidence="2">Retrovirus-related Pol polyprotein from transposon TNT 1-94-like beta-barrel domain-containing protein</fullName>
    </recommendedName>
</protein>